<dbReference type="GO" id="GO:0009102">
    <property type="term" value="P:biotin biosynthetic process"/>
    <property type="evidence" value="ECO:0007669"/>
    <property type="project" value="TreeGrafter"/>
</dbReference>
<comment type="caution">
    <text evidence="5">The sequence shown here is derived from an EMBL/GenBank/DDBJ whole genome shotgun (WGS) entry which is preliminary data.</text>
</comment>
<dbReference type="GO" id="GO:0008710">
    <property type="term" value="F:8-amino-7-oxononanoate synthase activity"/>
    <property type="evidence" value="ECO:0007669"/>
    <property type="project" value="TreeGrafter"/>
</dbReference>
<organism evidence="5 6">
    <name type="scientific">Pseudomonas libanensis</name>
    <dbReference type="NCBI Taxonomy" id="75588"/>
    <lineage>
        <taxon>Bacteria</taxon>
        <taxon>Pseudomonadati</taxon>
        <taxon>Pseudomonadota</taxon>
        <taxon>Gammaproteobacteria</taxon>
        <taxon>Pseudomonadales</taxon>
        <taxon>Pseudomonadaceae</taxon>
        <taxon>Pseudomonas</taxon>
    </lineage>
</organism>
<evidence type="ECO:0000313" key="5">
    <source>
        <dbReference type="EMBL" id="KRP48180.1"/>
    </source>
</evidence>
<keyword evidence="5" id="KW-0032">Aminotransferase</keyword>
<dbReference type="NCBIfam" id="NF005697">
    <property type="entry name" value="PRK07505.1"/>
    <property type="match status" value="1"/>
</dbReference>
<dbReference type="InterPro" id="IPR015424">
    <property type="entry name" value="PyrdxlP-dep_Trfase"/>
</dbReference>
<dbReference type="GO" id="GO:0030170">
    <property type="term" value="F:pyridoxal phosphate binding"/>
    <property type="evidence" value="ECO:0007669"/>
    <property type="project" value="InterPro"/>
</dbReference>
<dbReference type="Gene3D" id="3.40.640.10">
    <property type="entry name" value="Type I PLP-dependent aspartate aminotransferase-like (Major domain)"/>
    <property type="match status" value="1"/>
</dbReference>
<proteinExistence type="predicted"/>
<name>A0A0R2YQ72_9PSED</name>
<dbReference type="PANTHER" id="PTHR13693">
    <property type="entry name" value="CLASS II AMINOTRANSFERASE/8-AMINO-7-OXONONANOATE SYNTHASE"/>
    <property type="match status" value="1"/>
</dbReference>
<dbReference type="InterPro" id="IPR050087">
    <property type="entry name" value="AON_synthase_class-II"/>
</dbReference>
<feature type="domain" description="Aminotransferase class I/classII large" evidence="4">
    <location>
        <begin position="47"/>
        <end position="389"/>
    </location>
</feature>
<dbReference type="SUPFAM" id="SSF53383">
    <property type="entry name" value="PLP-dependent transferases"/>
    <property type="match status" value="1"/>
</dbReference>
<dbReference type="PATRIC" id="fig|75588.4.peg.3233"/>
<sequence>MNSYSNIRKIFAVGEPFWDRTHKAGMSGVVAEHKGDGLMEAADRTFINMCSYSYLGLDSNPKILEGSLSALRGAGVLNSSTSRVRIKLPLLEDVESSLSELFSVNALTTSSCAAAACAVLPLLAAGFFTEGQSPLMVFDRSAHFCLNLMKPICADETQVLTSPHNDLDFLEDCCRKNPRVAYIADGVYSTGGVAKIKDLMGLQDKYGLFVLYDEAHGLSIKGKKGRGVVLEAMDGLNANTMIIASLNKGFGGSGGAIFFESSINSSRLLCFGGPLSWSQRINTAGLGAILASIKIHACSEIDILQERLAKNINRFDQLVPSAAIGDGLPIRLIPMVDEVHAISAAAALMHEGFYTSPLFYPVVARDSPGLRIMLRANLRDADLVRFCSAVNSVL</sequence>
<dbReference type="Pfam" id="PF00155">
    <property type="entry name" value="Aminotran_1_2"/>
    <property type="match status" value="1"/>
</dbReference>
<keyword evidence="2 5" id="KW-0808">Transferase</keyword>
<dbReference type="AlphaFoldDB" id="A0A0R2YQ72"/>
<dbReference type="Gene3D" id="3.90.1150.10">
    <property type="entry name" value="Aspartate Aminotransferase, domain 1"/>
    <property type="match status" value="1"/>
</dbReference>
<reference evidence="5 6" key="1">
    <citation type="submission" date="2015-02" db="EMBL/GenBank/DDBJ databases">
        <title>Pseudomonas helleri sp. nov. and Pseudomonas weihenstephanensis sp. nov., isolated from raw cows milk.</title>
        <authorList>
            <person name="von Neubeck M."/>
            <person name="Huptas C."/>
            <person name="Wenning M."/>
            <person name="Scherer S."/>
        </authorList>
    </citation>
    <scope>NUCLEOTIDE SEQUENCE [LARGE SCALE GENOMIC DNA]</scope>
    <source>
        <strain evidence="5 6">DSM 17149</strain>
    </source>
</reference>
<dbReference type="RefSeq" id="WP_057011204.1">
    <property type="nucleotide sequence ID" value="NZ_JYLH01000002.1"/>
</dbReference>
<comment type="cofactor">
    <cofactor evidence="1">
        <name>pyridoxal 5'-phosphate</name>
        <dbReference type="ChEBI" id="CHEBI:597326"/>
    </cofactor>
</comment>
<dbReference type="Proteomes" id="UP000051446">
    <property type="component" value="Unassembled WGS sequence"/>
</dbReference>
<dbReference type="GO" id="GO:0008483">
    <property type="term" value="F:transaminase activity"/>
    <property type="evidence" value="ECO:0007669"/>
    <property type="project" value="UniProtKB-KW"/>
</dbReference>
<dbReference type="EMBL" id="JYLH01000002">
    <property type="protein sequence ID" value="KRP48180.1"/>
    <property type="molecule type" value="Genomic_DNA"/>
</dbReference>
<accession>A0A0R2YQ72</accession>
<dbReference type="InterPro" id="IPR015421">
    <property type="entry name" value="PyrdxlP-dep_Trfase_major"/>
</dbReference>
<evidence type="ECO:0000256" key="3">
    <source>
        <dbReference type="ARBA" id="ARBA00022898"/>
    </source>
</evidence>
<protein>
    <submittedName>
        <fullName evidence="5">Aminotransferase class I and II</fullName>
    </submittedName>
</protein>
<evidence type="ECO:0000256" key="1">
    <source>
        <dbReference type="ARBA" id="ARBA00001933"/>
    </source>
</evidence>
<dbReference type="InterPro" id="IPR015422">
    <property type="entry name" value="PyrdxlP-dep_Trfase_small"/>
</dbReference>
<keyword evidence="3" id="KW-0663">Pyridoxal phosphate</keyword>
<evidence type="ECO:0000259" key="4">
    <source>
        <dbReference type="Pfam" id="PF00155"/>
    </source>
</evidence>
<dbReference type="InterPro" id="IPR004839">
    <property type="entry name" value="Aminotransferase_I/II_large"/>
</dbReference>
<evidence type="ECO:0000256" key="2">
    <source>
        <dbReference type="ARBA" id="ARBA00022679"/>
    </source>
</evidence>
<evidence type="ECO:0000313" key="6">
    <source>
        <dbReference type="Proteomes" id="UP000051446"/>
    </source>
</evidence>
<gene>
    <name evidence="5" type="ORF">TU73_04705</name>
</gene>
<dbReference type="PANTHER" id="PTHR13693:SF100">
    <property type="entry name" value="8-AMINO-7-OXONONANOATE SYNTHASE"/>
    <property type="match status" value="1"/>
</dbReference>